<protein>
    <recommendedName>
        <fullName evidence="8">Palmitoyltransferase</fullName>
        <ecNumber evidence="8">2.3.1.225</ecNumber>
    </recommendedName>
</protein>
<comment type="similarity">
    <text evidence="8">Belongs to the DHHC palmitoyltransferase family.</text>
</comment>
<evidence type="ECO:0000256" key="6">
    <source>
        <dbReference type="ARBA" id="ARBA00023136"/>
    </source>
</evidence>
<dbReference type="Gene3D" id="1.25.40.20">
    <property type="entry name" value="Ankyrin repeat-containing domain"/>
    <property type="match status" value="1"/>
</dbReference>
<feature type="repeat" description="ANK" evidence="7">
    <location>
        <begin position="253"/>
        <end position="281"/>
    </location>
</feature>
<evidence type="ECO:0000256" key="8">
    <source>
        <dbReference type="RuleBase" id="RU079119"/>
    </source>
</evidence>
<dbReference type="PROSITE" id="PS50216">
    <property type="entry name" value="DHHC"/>
    <property type="match status" value="1"/>
</dbReference>
<dbReference type="PANTHER" id="PTHR24161:SF85">
    <property type="entry name" value="PALMITOYLTRANSFERASE HIP14"/>
    <property type="match status" value="1"/>
</dbReference>
<reference evidence="11 12" key="1">
    <citation type="journal article" date="2017" name="PLoS Biol.">
        <title>The sea cucumber genome provides insights into morphological evolution and visceral regeneration.</title>
        <authorList>
            <person name="Zhang X."/>
            <person name="Sun L."/>
            <person name="Yuan J."/>
            <person name="Sun Y."/>
            <person name="Gao Y."/>
            <person name="Zhang L."/>
            <person name="Li S."/>
            <person name="Dai H."/>
            <person name="Hamel J.F."/>
            <person name="Liu C."/>
            <person name="Yu Y."/>
            <person name="Liu S."/>
            <person name="Lin W."/>
            <person name="Guo K."/>
            <person name="Jin S."/>
            <person name="Xu P."/>
            <person name="Storey K.B."/>
            <person name="Huan P."/>
            <person name="Zhang T."/>
            <person name="Zhou Y."/>
            <person name="Zhang J."/>
            <person name="Lin C."/>
            <person name="Li X."/>
            <person name="Xing L."/>
            <person name="Huo D."/>
            <person name="Sun M."/>
            <person name="Wang L."/>
            <person name="Mercier A."/>
            <person name="Li F."/>
            <person name="Yang H."/>
            <person name="Xiang J."/>
        </authorList>
    </citation>
    <scope>NUCLEOTIDE SEQUENCE [LARGE SCALE GENOMIC DNA]</scope>
    <source>
        <strain evidence="11">Shaxun</strain>
        <tissue evidence="11">Muscle</tissue>
    </source>
</reference>
<evidence type="ECO:0000259" key="10">
    <source>
        <dbReference type="Pfam" id="PF01529"/>
    </source>
</evidence>
<proteinExistence type="inferred from homology"/>
<evidence type="ECO:0000256" key="7">
    <source>
        <dbReference type="PROSITE-ProRule" id="PRU00023"/>
    </source>
</evidence>
<evidence type="ECO:0000313" key="12">
    <source>
        <dbReference type="Proteomes" id="UP000230750"/>
    </source>
</evidence>
<dbReference type="PROSITE" id="PS50297">
    <property type="entry name" value="ANK_REP_REGION"/>
    <property type="match status" value="1"/>
</dbReference>
<dbReference type="OrthoDB" id="6781668at2759"/>
<comment type="subcellular location">
    <subcellularLocation>
        <location evidence="1">Membrane</location>
        <topology evidence="1">Multi-pass membrane protein</topology>
    </subcellularLocation>
</comment>
<dbReference type="GO" id="GO:0016020">
    <property type="term" value="C:membrane"/>
    <property type="evidence" value="ECO:0007669"/>
    <property type="project" value="UniProtKB-SubCell"/>
</dbReference>
<dbReference type="PROSITE" id="PS50088">
    <property type="entry name" value="ANK_REPEAT"/>
    <property type="match status" value="3"/>
</dbReference>
<comment type="domain">
    <text evidence="8">The DHHC domain is required for palmitoyltransferase activity.</text>
</comment>
<dbReference type="SUPFAM" id="SSF48403">
    <property type="entry name" value="Ankyrin repeat"/>
    <property type="match status" value="1"/>
</dbReference>
<keyword evidence="12" id="KW-1185">Reference proteome</keyword>
<comment type="catalytic activity">
    <reaction evidence="8">
        <text>L-cysteinyl-[protein] + hexadecanoyl-CoA = S-hexadecanoyl-L-cysteinyl-[protein] + CoA</text>
        <dbReference type="Rhea" id="RHEA:36683"/>
        <dbReference type="Rhea" id="RHEA-COMP:10131"/>
        <dbReference type="Rhea" id="RHEA-COMP:11032"/>
        <dbReference type="ChEBI" id="CHEBI:29950"/>
        <dbReference type="ChEBI" id="CHEBI:57287"/>
        <dbReference type="ChEBI" id="CHEBI:57379"/>
        <dbReference type="ChEBI" id="CHEBI:74151"/>
        <dbReference type="EC" id="2.3.1.225"/>
    </reaction>
</comment>
<sequence>MEAGMKPYPTQPDTSEDHIYSLAHGGGHGHSHGDGHGHSHGDGHGHSHGGGHGHSHGGVPCSGHGDQGHGKGSHSETDMMDHKLALPLPPGFEPSPRTHDIVKATQYGLIDQVKEVIEDGFDVNQPDLENVTLLHWAAINNRLDIARSCKQKPKIPAMTPFYPFRHFYSKYGADPSIRDGEGYSCIHIAAQFAHTAVVAYLIAKGQDPNMADANGMTPLMWAAYKTFAIDPTRLLLTLGASPNIQDSKFLNGPLHWAVVTNNTASLKCLLKAGADTYMENKLKQTPLDLASMRKNGFLIMKLKEHRGETVQQAGNSLLNRLKQNKVLRRRIASVMPFMILFFVGFIPSLDLSLMIRILLLCFTYLGLYMVGKNIMDTHAVEILPISLGLSTKLCVFSIVDFLSDILLSVNEWTLTHVTHVDCIKQIVFLCSSFMMLLSFHKCWKGDPGIIKCSEDDRKRTIIELAETSTLELDRFCTTCLIRKPVRSKHCSHCDRCVAKFDHHCPWVDNCIGSGNHMWFIFYLTFLPPCLAICINGMLHYWSDVCHTTFEVDGFWIYLGQVTTCSPWTFWMFLNAIAHISWVLALLLSQLFQVLVLGVTTNERMNQTRYIKQHKDDVHQKGKTPYNRGLIKNCADFFQCGCFGLVRPLRVDWTHQFTTDLTNNGVSNFVSSSGRENYQFV</sequence>
<feature type="compositionally biased region" description="Basic and acidic residues" evidence="9">
    <location>
        <begin position="31"/>
        <end position="45"/>
    </location>
</feature>
<dbReference type="Pfam" id="PF01529">
    <property type="entry name" value="DHHC"/>
    <property type="match status" value="1"/>
</dbReference>
<evidence type="ECO:0000313" key="11">
    <source>
        <dbReference type="EMBL" id="PIK48681.1"/>
    </source>
</evidence>
<feature type="repeat" description="ANK" evidence="7">
    <location>
        <begin position="214"/>
        <end position="247"/>
    </location>
</feature>
<keyword evidence="8" id="KW-0012">Acyltransferase</keyword>
<name>A0A2G8KKZ4_STIJA</name>
<evidence type="ECO:0000256" key="5">
    <source>
        <dbReference type="ARBA" id="ARBA00023043"/>
    </source>
</evidence>
<evidence type="ECO:0000256" key="3">
    <source>
        <dbReference type="ARBA" id="ARBA00022737"/>
    </source>
</evidence>
<evidence type="ECO:0000256" key="1">
    <source>
        <dbReference type="ARBA" id="ARBA00004141"/>
    </source>
</evidence>
<comment type="caution">
    <text evidence="11">The sequence shown here is derived from an EMBL/GenBank/DDBJ whole genome shotgun (WGS) entry which is preliminary data.</text>
</comment>
<feature type="transmembrane region" description="Helical" evidence="8">
    <location>
        <begin position="519"/>
        <end position="541"/>
    </location>
</feature>
<feature type="region of interest" description="Disordered" evidence="9">
    <location>
        <begin position="1"/>
        <end position="77"/>
    </location>
</feature>
<accession>A0A2G8KKZ4</accession>
<dbReference type="SMART" id="SM00248">
    <property type="entry name" value="ANK"/>
    <property type="match status" value="4"/>
</dbReference>
<evidence type="ECO:0000256" key="4">
    <source>
        <dbReference type="ARBA" id="ARBA00022989"/>
    </source>
</evidence>
<dbReference type="EC" id="2.3.1.225" evidence="8"/>
<feature type="domain" description="Palmitoyltransferase DHHC" evidence="10">
    <location>
        <begin position="473"/>
        <end position="606"/>
    </location>
</feature>
<dbReference type="PANTHER" id="PTHR24161">
    <property type="entry name" value="ANK_REP_REGION DOMAIN-CONTAINING PROTEIN-RELATED"/>
    <property type="match status" value="1"/>
</dbReference>
<dbReference type="InterPro" id="IPR001594">
    <property type="entry name" value="Palmitoyltrfase_DHHC"/>
</dbReference>
<keyword evidence="5 7" id="KW-0040">ANK repeat</keyword>
<dbReference type="InterPro" id="IPR002110">
    <property type="entry name" value="Ankyrin_rpt"/>
</dbReference>
<dbReference type="InterPro" id="IPR036770">
    <property type="entry name" value="Ankyrin_rpt-contain_sf"/>
</dbReference>
<feature type="compositionally biased region" description="Basic residues" evidence="9">
    <location>
        <begin position="46"/>
        <end position="55"/>
    </location>
</feature>
<dbReference type="Pfam" id="PF00023">
    <property type="entry name" value="Ank"/>
    <property type="match status" value="1"/>
</dbReference>
<dbReference type="EMBL" id="MRZV01000508">
    <property type="protein sequence ID" value="PIK48681.1"/>
    <property type="molecule type" value="Genomic_DNA"/>
</dbReference>
<dbReference type="GO" id="GO:0019706">
    <property type="term" value="F:protein-cysteine S-palmitoyltransferase activity"/>
    <property type="evidence" value="ECO:0007669"/>
    <property type="project" value="UniProtKB-EC"/>
</dbReference>
<evidence type="ECO:0000256" key="2">
    <source>
        <dbReference type="ARBA" id="ARBA00022692"/>
    </source>
</evidence>
<keyword evidence="2 8" id="KW-0812">Transmembrane</keyword>
<keyword evidence="4 8" id="KW-1133">Transmembrane helix</keyword>
<dbReference type="Pfam" id="PF12796">
    <property type="entry name" value="Ank_2"/>
    <property type="match status" value="1"/>
</dbReference>
<feature type="transmembrane region" description="Helical" evidence="8">
    <location>
        <begin position="353"/>
        <end position="370"/>
    </location>
</feature>
<feature type="transmembrane region" description="Helical" evidence="8">
    <location>
        <begin position="575"/>
        <end position="598"/>
    </location>
</feature>
<gene>
    <name evidence="11" type="ORF">BSL78_14445</name>
</gene>
<feature type="compositionally biased region" description="Basic and acidic residues" evidence="9">
    <location>
        <begin position="66"/>
        <end position="77"/>
    </location>
</feature>
<keyword evidence="3" id="KW-0677">Repeat</keyword>
<feature type="transmembrane region" description="Helical" evidence="8">
    <location>
        <begin position="330"/>
        <end position="347"/>
    </location>
</feature>
<dbReference type="Proteomes" id="UP000230750">
    <property type="component" value="Unassembled WGS sequence"/>
</dbReference>
<dbReference type="STRING" id="307972.A0A2G8KKZ4"/>
<keyword evidence="8 11" id="KW-0808">Transferase</keyword>
<keyword evidence="6 8" id="KW-0472">Membrane</keyword>
<organism evidence="11 12">
    <name type="scientific">Stichopus japonicus</name>
    <name type="common">Sea cucumber</name>
    <dbReference type="NCBI Taxonomy" id="307972"/>
    <lineage>
        <taxon>Eukaryota</taxon>
        <taxon>Metazoa</taxon>
        <taxon>Echinodermata</taxon>
        <taxon>Eleutherozoa</taxon>
        <taxon>Echinozoa</taxon>
        <taxon>Holothuroidea</taxon>
        <taxon>Aspidochirotacea</taxon>
        <taxon>Aspidochirotida</taxon>
        <taxon>Stichopodidae</taxon>
        <taxon>Apostichopus</taxon>
    </lineage>
</organism>
<evidence type="ECO:0000256" key="9">
    <source>
        <dbReference type="SAM" id="MobiDB-lite"/>
    </source>
</evidence>
<dbReference type="AlphaFoldDB" id="A0A2G8KKZ4"/>
<feature type="repeat" description="ANK" evidence="7">
    <location>
        <begin position="181"/>
        <end position="213"/>
    </location>
</feature>